<dbReference type="Gene3D" id="4.10.410.60">
    <property type="match status" value="1"/>
</dbReference>
<sequence>MFALAARNALAGPSRLPLPLRLPLPAPLAHLAPTSVSLSIPSRTFSASAPAADKLKSHSGTKKRFFRTASGLFKRAQAGKRHLNTLFSASRINRLGKTRYASPTQAKMLQKLLPYA</sequence>
<dbReference type="InterPro" id="IPR021137">
    <property type="entry name" value="Ribosomal_bL35-like"/>
</dbReference>
<protein>
    <recommendedName>
        <fullName evidence="4">50S ribosomal protein L35</fullName>
    </recommendedName>
</protein>
<dbReference type="AlphaFoldDB" id="A0AA38LTZ5"/>
<keyword evidence="3 4" id="KW-0687">Ribonucleoprotein</keyword>
<dbReference type="Proteomes" id="UP001164286">
    <property type="component" value="Unassembled WGS sequence"/>
</dbReference>
<evidence type="ECO:0000256" key="1">
    <source>
        <dbReference type="ARBA" id="ARBA00006598"/>
    </source>
</evidence>
<dbReference type="PRINTS" id="PR00064">
    <property type="entry name" value="RIBOSOMALL35"/>
</dbReference>
<proteinExistence type="inferred from homology"/>
<evidence type="ECO:0000313" key="5">
    <source>
        <dbReference type="EMBL" id="KAI9633226.1"/>
    </source>
</evidence>
<dbReference type="EMBL" id="JAKWFO010000011">
    <property type="protein sequence ID" value="KAI9633226.1"/>
    <property type="molecule type" value="Genomic_DNA"/>
</dbReference>
<dbReference type="FunFam" id="4.10.410.60:FF:000001">
    <property type="entry name" value="50S ribosomal protein L35"/>
    <property type="match status" value="1"/>
</dbReference>
<organism evidence="5 6">
    <name type="scientific">Dioszegia hungarica</name>
    <dbReference type="NCBI Taxonomy" id="4972"/>
    <lineage>
        <taxon>Eukaryota</taxon>
        <taxon>Fungi</taxon>
        <taxon>Dikarya</taxon>
        <taxon>Basidiomycota</taxon>
        <taxon>Agaricomycotina</taxon>
        <taxon>Tremellomycetes</taxon>
        <taxon>Tremellales</taxon>
        <taxon>Bulleribasidiaceae</taxon>
        <taxon>Dioszegia</taxon>
    </lineage>
</organism>
<dbReference type="HAMAP" id="MF_00514">
    <property type="entry name" value="Ribosomal_bL35"/>
    <property type="match status" value="1"/>
</dbReference>
<dbReference type="RefSeq" id="XP_052943003.1">
    <property type="nucleotide sequence ID" value="XM_053090487.1"/>
</dbReference>
<dbReference type="GO" id="GO:0003735">
    <property type="term" value="F:structural constituent of ribosome"/>
    <property type="evidence" value="ECO:0007669"/>
    <property type="project" value="InterPro"/>
</dbReference>
<gene>
    <name evidence="5" type="ORF">MKK02DRAFT_39205</name>
</gene>
<name>A0AA38LTZ5_9TREE</name>
<dbReference type="InterPro" id="IPR037229">
    <property type="entry name" value="Ribosomal_bL35_sf"/>
</dbReference>
<dbReference type="SUPFAM" id="SSF143034">
    <property type="entry name" value="L35p-like"/>
    <property type="match status" value="1"/>
</dbReference>
<evidence type="ECO:0000256" key="3">
    <source>
        <dbReference type="ARBA" id="ARBA00023274"/>
    </source>
</evidence>
<dbReference type="GeneID" id="77729692"/>
<dbReference type="PANTHER" id="PTHR33343">
    <property type="entry name" value="54S RIBOSOMAL PROTEIN BL35M"/>
    <property type="match status" value="1"/>
</dbReference>
<comment type="caution">
    <text evidence="5">The sequence shown here is derived from an EMBL/GenBank/DDBJ whole genome shotgun (WGS) entry which is preliminary data.</text>
</comment>
<evidence type="ECO:0000313" key="6">
    <source>
        <dbReference type="Proteomes" id="UP001164286"/>
    </source>
</evidence>
<dbReference type="Pfam" id="PF01632">
    <property type="entry name" value="Ribosomal_L35p"/>
    <property type="match status" value="1"/>
</dbReference>
<reference evidence="5" key="1">
    <citation type="journal article" date="2022" name="G3 (Bethesda)">
        <title>High quality genome of the basidiomycete yeast Dioszegia hungarica PDD-24b-2 isolated from cloud water.</title>
        <authorList>
            <person name="Jarrige D."/>
            <person name="Haridas S."/>
            <person name="Bleykasten-Grosshans C."/>
            <person name="Joly M."/>
            <person name="Nadalig T."/>
            <person name="Sancelme M."/>
            <person name="Vuilleumier S."/>
            <person name="Grigoriev I.V."/>
            <person name="Amato P."/>
            <person name="Bringel F."/>
        </authorList>
    </citation>
    <scope>NUCLEOTIDE SEQUENCE</scope>
    <source>
        <strain evidence="5">PDD-24b-2</strain>
    </source>
</reference>
<dbReference type="PANTHER" id="PTHR33343:SF1">
    <property type="entry name" value="LARGE RIBOSOMAL SUBUNIT PROTEIN BL35M"/>
    <property type="match status" value="1"/>
</dbReference>
<dbReference type="NCBIfam" id="TIGR00001">
    <property type="entry name" value="rpmI_bact"/>
    <property type="match status" value="1"/>
</dbReference>
<dbReference type="GO" id="GO:0015934">
    <property type="term" value="C:large ribosomal subunit"/>
    <property type="evidence" value="ECO:0007669"/>
    <property type="project" value="TreeGrafter"/>
</dbReference>
<keyword evidence="2 4" id="KW-0689">Ribosomal protein</keyword>
<evidence type="ECO:0000256" key="4">
    <source>
        <dbReference type="RuleBase" id="RU000568"/>
    </source>
</evidence>
<dbReference type="GO" id="GO:0006412">
    <property type="term" value="P:translation"/>
    <property type="evidence" value="ECO:0007669"/>
    <property type="project" value="InterPro"/>
</dbReference>
<accession>A0AA38LTZ5</accession>
<evidence type="ECO:0000256" key="2">
    <source>
        <dbReference type="ARBA" id="ARBA00022980"/>
    </source>
</evidence>
<keyword evidence="6" id="KW-1185">Reference proteome</keyword>
<comment type="similarity">
    <text evidence="1 4">Belongs to the bacterial ribosomal protein bL35 family.</text>
</comment>
<dbReference type="InterPro" id="IPR001706">
    <property type="entry name" value="Ribosomal_bL35"/>
</dbReference>